<gene>
    <name evidence="1" type="ORF">FIBSPDRAFT_1041018</name>
</gene>
<proteinExistence type="predicted"/>
<sequence length="597" mass="65821">MTSTRLPYHGSERKLALAMDIGTTFSGVSYAILDPGEIPTIRGVTRFPAQENVGGDSKIPSIIYYDQQGKVRAVGAEALRESIIEQAEEYGWVKLEWWKLHLRPKRLASSHVSDSDLPALPPNKTAVEVLGDFMKYLLSCARTYIIDTHSESLWNSVEKNIDFVLTHPNGWEGAQQSEIRRAAVLAGLSSDTLEGQSRIQLLTEGEASLHFCIGNGLASEATADSQGIIVVDAGGGTIDLSAYYMTKEPISFEEIAPTECRLQGSVFVSRRARTFLQAKLANSKFGTPEDLKNLVDCFDKSTKLRFRNPDEPSYIKFGGVRDKDLAVGIRSGQLKIPGSDVATLFGPSVDGIIDAIEQQCQLAQQAITSIFLVGGFAASDWLHSQLKAHILAQGIKLYRPDSHVNKAVADGALSFYLDHRVSARVAKKTYGLSTYNTFEPGDVQHRLRAHKQFTNAVGDICLGDIFSIILPKETRVSENKEFRKSYCRRSSNKVGLRAVKENIRCYHGSSLQPKWIDTEPGEFPALCVVEADTSHVADAAEPRIGRHGGVYYEIGYSIVLLFGLTELKAQICWVEHGQEKRSAAKVVYDIDNTISDT</sequence>
<evidence type="ECO:0008006" key="3">
    <source>
        <dbReference type="Google" id="ProtNLM"/>
    </source>
</evidence>
<evidence type="ECO:0000313" key="1">
    <source>
        <dbReference type="EMBL" id="KZP25916.1"/>
    </source>
</evidence>
<dbReference type="Proteomes" id="UP000076532">
    <property type="component" value="Unassembled WGS sequence"/>
</dbReference>
<dbReference type="OrthoDB" id="2963168at2759"/>
<dbReference type="EMBL" id="KV417517">
    <property type="protein sequence ID" value="KZP25916.1"/>
    <property type="molecule type" value="Genomic_DNA"/>
</dbReference>
<dbReference type="AlphaFoldDB" id="A0A166PB99"/>
<organism evidence="1 2">
    <name type="scientific">Athelia psychrophila</name>
    <dbReference type="NCBI Taxonomy" id="1759441"/>
    <lineage>
        <taxon>Eukaryota</taxon>
        <taxon>Fungi</taxon>
        <taxon>Dikarya</taxon>
        <taxon>Basidiomycota</taxon>
        <taxon>Agaricomycotina</taxon>
        <taxon>Agaricomycetes</taxon>
        <taxon>Agaricomycetidae</taxon>
        <taxon>Atheliales</taxon>
        <taxon>Atheliaceae</taxon>
        <taxon>Athelia</taxon>
    </lineage>
</organism>
<dbReference type="SUPFAM" id="SSF53067">
    <property type="entry name" value="Actin-like ATPase domain"/>
    <property type="match status" value="2"/>
</dbReference>
<dbReference type="PANTHER" id="PTHR14187:SF5">
    <property type="entry name" value="HEAT SHOCK 70 KDA PROTEIN 12A"/>
    <property type="match status" value="1"/>
</dbReference>
<reference evidence="1 2" key="1">
    <citation type="journal article" date="2016" name="Mol. Biol. Evol.">
        <title>Comparative Genomics of Early-Diverging Mushroom-Forming Fungi Provides Insights into the Origins of Lignocellulose Decay Capabilities.</title>
        <authorList>
            <person name="Nagy L.G."/>
            <person name="Riley R."/>
            <person name="Tritt A."/>
            <person name="Adam C."/>
            <person name="Daum C."/>
            <person name="Floudas D."/>
            <person name="Sun H."/>
            <person name="Yadav J.S."/>
            <person name="Pangilinan J."/>
            <person name="Larsson K.H."/>
            <person name="Matsuura K."/>
            <person name="Barry K."/>
            <person name="Labutti K."/>
            <person name="Kuo R."/>
            <person name="Ohm R.A."/>
            <person name="Bhattacharya S.S."/>
            <person name="Shirouzu T."/>
            <person name="Yoshinaga Y."/>
            <person name="Martin F.M."/>
            <person name="Grigoriev I.V."/>
            <person name="Hibbett D.S."/>
        </authorList>
    </citation>
    <scope>NUCLEOTIDE SEQUENCE [LARGE SCALE GENOMIC DNA]</scope>
    <source>
        <strain evidence="1 2">CBS 109695</strain>
    </source>
</reference>
<keyword evidence="2" id="KW-1185">Reference proteome</keyword>
<dbReference type="STRING" id="436010.A0A166PB99"/>
<dbReference type="InterPro" id="IPR043129">
    <property type="entry name" value="ATPase_NBD"/>
</dbReference>
<dbReference type="Gene3D" id="3.90.640.10">
    <property type="entry name" value="Actin, Chain A, domain 4"/>
    <property type="match status" value="1"/>
</dbReference>
<name>A0A166PB99_9AGAM</name>
<evidence type="ECO:0000313" key="2">
    <source>
        <dbReference type="Proteomes" id="UP000076532"/>
    </source>
</evidence>
<protein>
    <recommendedName>
        <fullName evidence="3">Actin-like ATPase domain-containing protein</fullName>
    </recommendedName>
</protein>
<accession>A0A166PB99</accession>
<dbReference type="CDD" id="cd10170">
    <property type="entry name" value="ASKHA_NBD_HSP70"/>
    <property type="match status" value="1"/>
</dbReference>
<dbReference type="Gene3D" id="3.30.420.40">
    <property type="match status" value="2"/>
</dbReference>
<dbReference type="PANTHER" id="PTHR14187">
    <property type="entry name" value="ALPHA KINASE/ELONGATION FACTOR 2 KINASE"/>
    <property type="match status" value="1"/>
</dbReference>